<feature type="non-terminal residue" evidence="3">
    <location>
        <position position="1"/>
    </location>
</feature>
<dbReference type="PROSITE" id="PS50076">
    <property type="entry name" value="DNAJ_2"/>
    <property type="match status" value="1"/>
</dbReference>
<dbReference type="PANTHER" id="PTHR44145">
    <property type="entry name" value="DNAJ HOMOLOG SUBFAMILY A MEMBER 3, MITOCHONDRIAL"/>
    <property type="match status" value="1"/>
</dbReference>
<protein>
    <recommendedName>
        <fullName evidence="2">J domain-containing protein</fullName>
    </recommendedName>
</protein>
<accession>A0A9P6B563</accession>
<dbReference type="Proteomes" id="UP000886523">
    <property type="component" value="Unassembled WGS sequence"/>
</dbReference>
<gene>
    <name evidence="3" type="ORF">BS47DRAFT_1254928</name>
</gene>
<evidence type="ECO:0000313" key="4">
    <source>
        <dbReference type="Proteomes" id="UP000886523"/>
    </source>
</evidence>
<proteinExistence type="predicted"/>
<dbReference type="AlphaFoldDB" id="A0A9P6B563"/>
<dbReference type="PANTHER" id="PTHR44145:SF3">
    <property type="entry name" value="DNAJ HOMOLOG SUBFAMILY A MEMBER 3, MITOCHONDRIAL"/>
    <property type="match status" value="1"/>
</dbReference>
<reference evidence="3" key="1">
    <citation type="journal article" date="2020" name="Nat. Commun.">
        <title>Large-scale genome sequencing of mycorrhizal fungi provides insights into the early evolution of symbiotic traits.</title>
        <authorList>
            <person name="Miyauchi S."/>
            <person name="Kiss E."/>
            <person name="Kuo A."/>
            <person name="Drula E."/>
            <person name="Kohler A."/>
            <person name="Sanchez-Garcia M."/>
            <person name="Morin E."/>
            <person name="Andreopoulos B."/>
            <person name="Barry K.W."/>
            <person name="Bonito G."/>
            <person name="Buee M."/>
            <person name="Carver A."/>
            <person name="Chen C."/>
            <person name="Cichocki N."/>
            <person name="Clum A."/>
            <person name="Culley D."/>
            <person name="Crous P.W."/>
            <person name="Fauchery L."/>
            <person name="Girlanda M."/>
            <person name="Hayes R.D."/>
            <person name="Keri Z."/>
            <person name="LaButti K."/>
            <person name="Lipzen A."/>
            <person name="Lombard V."/>
            <person name="Magnuson J."/>
            <person name="Maillard F."/>
            <person name="Murat C."/>
            <person name="Nolan M."/>
            <person name="Ohm R.A."/>
            <person name="Pangilinan J."/>
            <person name="Pereira M.F."/>
            <person name="Perotto S."/>
            <person name="Peter M."/>
            <person name="Pfister S."/>
            <person name="Riley R."/>
            <person name="Sitrit Y."/>
            <person name="Stielow J.B."/>
            <person name="Szollosi G."/>
            <person name="Zifcakova L."/>
            <person name="Stursova M."/>
            <person name="Spatafora J.W."/>
            <person name="Tedersoo L."/>
            <person name="Vaario L.M."/>
            <person name="Yamada A."/>
            <person name="Yan M."/>
            <person name="Wang P."/>
            <person name="Xu J."/>
            <person name="Bruns T."/>
            <person name="Baldrian P."/>
            <person name="Vilgalys R."/>
            <person name="Dunand C."/>
            <person name="Henrissat B."/>
            <person name="Grigoriev I.V."/>
            <person name="Hibbett D."/>
            <person name="Nagy L.G."/>
            <person name="Martin F.M."/>
        </authorList>
    </citation>
    <scope>NUCLEOTIDE SEQUENCE</scope>
    <source>
        <strain evidence="3">UP504</strain>
    </source>
</reference>
<sequence length="68" mass="7798">YPFPTQPYPTAHQIFNLPRSASSAEIKSRYYELVKIYHPDSAQSHSVPPEIRQARFNSISSAYDDLRG</sequence>
<dbReference type="InterPro" id="IPR036869">
    <property type="entry name" value="J_dom_sf"/>
</dbReference>
<evidence type="ECO:0000256" key="1">
    <source>
        <dbReference type="ARBA" id="ARBA00023186"/>
    </source>
</evidence>
<dbReference type="SUPFAM" id="SSF46565">
    <property type="entry name" value="Chaperone J-domain"/>
    <property type="match status" value="1"/>
</dbReference>
<evidence type="ECO:0000259" key="2">
    <source>
        <dbReference type="PROSITE" id="PS50076"/>
    </source>
</evidence>
<dbReference type="Pfam" id="PF00226">
    <property type="entry name" value="DnaJ"/>
    <property type="match status" value="1"/>
</dbReference>
<keyword evidence="1" id="KW-0143">Chaperone</keyword>
<feature type="domain" description="J" evidence="2">
    <location>
        <begin position="10"/>
        <end position="68"/>
    </location>
</feature>
<dbReference type="InterPro" id="IPR051938">
    <property type="entry name" value="Apopto_cytoskel_mod"/>
</dbReference>
<dbReference type="EMBL" id="MU128934">
    <property type="protein sequence ID" value="KAF9517140.1"/>
    <property type="molecule type" value="Genomic_DNA"/>
</dbReference>
<keyword evidence="4" id="KW-1185">Reference proteome</keyword>
<dbReference type="InterPro" id="IPR001623">
    <property type="entry name" value="DnaJ_domain"/>
</dbReference>
<dbReference type="Gene3D" id="1.10.287.110">
    <property type="entry name" value="DnaJ domain"/>
    <property type="match status" value="1"/>
</dbReference>
<name>A0A9P6B563_9AGAM</name>
<dbReference type="OrthoDB" id="445556at2759"/>
<dbReference type="SMART" id="SM00271">
    <property type="entry name" value="DnaJ"/>
    <property type="match status" value="1"/>
</dbReference>
<comment type="caution">
    <text evidence="3">The sequence shown here is derived from an EMBL/GenBank/DDBJ whole genome shotgun (WGS) entry which is preliminary data.</text>
</comment>
<dbReference type="PRINTS" id="PR00625">
    <property type="entry name" value="JDOMAIN"/>
</dbReference>
<dbReference type="CDD" id="cd06257">
    <property type="entry name" value="DnaJ"/>
    <property type="match status" value="1"/>
</dbReference>
<feature type="non-terminal residue" evidence="3">
    <location>
        <position position="68"/>
    </location>
</feature>
<evidence type="ECO:0000313" key="3">
    <source>
        <dbReference type="EMBL" id="KAF9517140.1"/>
    </source>
</evidence>
<organism evidence="3 4">
    <name type="scientific">Hydnum rufescens UP504</name>
    <dbReference type="NCBI Taxonomy" id="1448309"/>
    <lineage>
        <taxon>Eukaryota</taxon>
        <taxon>Fungi</taxon>
        <taxon>Dikarya</taxon>
        <taxon>Basidiomycota</taxon>
        <taxon>Agaricomycotina</taxon>
        <taxon>Agaricomycetes</taxon>
        <taxon>Cantharellales</taxon>
        <taxon>Hydnaceae</taxon>
        <taxon>Hydnum</taxon>
    </lineage>
</organism>